<evidence type="ECO:0000313" key="1">
    <source>
        <dbReference type="EMBL" id="OQP47397.1"/>
    </source>
</evidence>
<accession>A0A1V9EMM4</accession>
<organism evidence="1 2">
    <name type="scientific">Niastella yeongjuensis</name>
    <dbReference type="NCBI Taxonomy" id="354355"/>
    <lineage>
        <taxon>Bacteria</taxon>
        <taxon>Pseudomonadati</taxon>
        <taxon>Bacteroidota</taxon>
        <taxon>Chitinophagia</taxon>
        <taxon>Chitinophagales</taxon>
        <taxon>Chitinophagaceae</taxon>
        <taxon>Niastella</taxon>
    </lineage>
</organism>
<comment type="caution">
    <text evidence="1">The sequence shown here is derived from an EMBL/GenBank/DDBJ whole genome shotgun (WGS) entry which is preliminary data.</text>
</comment>
<proteinExistence type="predicted"/>
<gene>
    <name evidence="1" type="ORF">A4H97_07815</name>
</gene>
<keyword evidence="2" id="KW-1185">Reference proteome</keyword>
<sequence>MGLNICVHLPLKNRYFELQVAGFRLQGPFFPCILQLVACNFYLNSIALQHTYCKFYYLFHKQKLLQTYAQIAKSTGWSRWVQNLCILKFFEVNIV</sequence>
<protein>
    <submittedName>
        <fullName evidence="1">Uncharacterized protein</fullName>
    </submittedName>
</protein>
<dbReference type="Proteomes" id="UP000192610">
    <property type="component" value="Unassembled WGS sequence"/>
</dbReference>
<dbReference type="EMBL" id="LVXG01000023">
    <property type="protein sequence ID" value="OQP47397.1"/>
    <property type="molecule type" value="Genomic_DNA"/>
</dbReference>
<name>A0A1V9EMM4_9BACT</name>
<reference evidence="2" key="1">
    <citation type="submission" date="2016-04" db="EMBL/GenBank/DDBJ databases">
        <authorList>
            <person name="Chen L."/>
            <person name="Zhuang W."/>
            <person name="Wang G."/>
        </authorList>
    </citation>
    <scope>NUCLEOTIDE SEQUENCE [LARGE SCALE GENOMIC DNA]</scope>
    <source>
        <strain evidence="2">17621</strain>
    </source>
</reference>
<dbReference type="AlphaFoldDB" id="A0A1V9EMM4"/>
<evidence type="ECO:0000313" key="2">
    <source>
        <dbReference type="Proteomes" id="UP000192610"/>
    </source>
</evidence>